<dbReference type="InterPro" id="IPR026905">
    <property type="entry name" value="ASX-like_PHD"/>
</dbReference>
<keyword evidence="3" id="KW-0678">Repressor</keyword>
<evidence type="ECO:0000256" key="2">
    <source>
        <dbReference type="ARBA" id="ARBA00006391"/>
    </source>
</evidence>
<comment type="subcellular location">
    <subcellularLocation>
        <location evidence="1">Nucleus</location>
    </subcellularLocation>
</comment>
<dbReference type="GO" id="GO:0009887">
    <property type="term" value="P:animal organ morphogenesis"/>
    <property type="evidence" value="ECO:0007669"/>
    <property type="project" value="TreeGrafter"/>
</dbReference>
<keyword evidence="12" id="KW-0966">Cell projection</keyword>
<feature type="region of interest" description="Disordered" evidence="10">
    <location>
        <begin position="264"/>
        <end position="283"/>
    </location>
</feature>
<organism evidence="12 13">
    <name type="scientific">Cinara cedri</name>
    <dbReference type="NCBI Taxonomy" id="506608"/>
    <lineage>
        <taxon>Eukaryota</taxon>
        <taxon>Metazoa</taxon>
        <taxon>Ecdysozoa</taxon>
        <taxon>Arthropoda</taxon>
        <taxon>Hexapoda</taxon>
        <taxon>Insecta</taxon>
        <taxon>Pterygota</taxon>
        <taxon>Neoptera</taxon>
        <taxon>Paraneoptera</taxon>
        <taxon>Hemiptera</taxon>
        <taxon>Sternorrhyncha</taxon>
        <taxon>Aphidomorpha</taxon>
        <taxon>Aphidoidea</taxon>
        <taxon>Aphididae</taxon>
        <taxon>Lachninae</taxon>
        <taxon>Cinara</taxon>
    </lineage>
</organism>
<dbReference type="GO" id="GO:0003682">
    <property type="term" value="F:chromatin binding"/>
    <property type="evidence" value="ECO:0007669"/>
    <property type="project" value="TreeGrafter"/>
</dbReference>
<dbReference type="InterPro" id="IPR024811">
    <property type="entry name" value="ASX/ASX-like"/>
</dbReference>
<gene>
    <name evidence="12" type="ORF">CINCED_3A014450</name>
</gene>
<dbReference type="GO" id="GO:0003677">
    <property type="term" value="F:DNA binding"/>
    <property type="evidence" value="ECO:0007669"/>
    <property type="project" value="InterPro"/>
</dbReference>
<evidence type="ECO:0000256" key="4">
    <source>
        <dbReference type="ARBA" id="ARBA00022723"/>
    </source>
</evidence>
<dbReference type="GO" id="GO:0035517">
    <property type="term" value="C:PR-DUB complex"/>
    <property type="evidence" value="ECO:0007669"/>
    <property type="project" value="TreeGrafter"/>
</dbReference>
<dbReference type="GO" id="GO:0008270">
    <property type="term" value="F:zinc ion binding"/>
    <property type="evidence" value="ECO:0007669"/>
    <property type="project" value="UniProtKB-KW"/>
</dbReference>
<keyword evidence="12" id="KW-0969">Cilium</keyword>
<feature type="domain" description="DEUBAD" evidence="11">
    <location>
        <begin position="151"/>
        <end position="265"/>
    </location>
</feature>
<evidence type="ECO:0000313" key="12">
    <source>
        <dbReference type="EMBL" id="VVC30400.1"/>
    </source>
</evidence>
<protein>
    <submittedName>
        <fullName evidence="12">Protein ASX-like, PHD domain,Flagellar motor switch protein FliG, alpha-helical,ASX homology domain</fullName>
    </submittedName>
</protein>
<keyword evidence="9" id="KW-0539">Nucleus</keyword>
<keyword evidence="12" id="KW-0282">Flagellum</keyword>
<reference evidence="12 13" key="1">
    <citation type="submission" date="2019-08" db="EMBL/GenBank/DDBJ databases">
        <authorList>
            <person name="Alioto T."/>
            <person name="Alioto T."/>
            <person name="Gomez Garrido J."/>
        </authorList>
    </citation>
    <scope>NUCLEOTIDE SEQUENCE [LARGE SCALE GENOMIC DNA]</scope>
</reference>
<evidence type="ECO:0000256" key="8">
    <source>
        <dbReference type="ARBA" id="ARBA00023163"/>
    </source>
</evidence>
<evidence type="ECO:0000256" key="10">
    <source>
        <dbReference type="SAM" id="MobiDB-lite"/>
    </source>
</evidence>
<evidence type="ECO:0000256" key="1">
    <source>
        <dbReference type="ARBA" id="ARBA00004123"/>
    </source>
</evidence>
<name>A0A5E4MLV2_9HEMI</name>
<evidence type="ECO:0000256" key="6">
    <source>
        <dbReference type="ARBA" id="ARBA00022833"/>
    </source>
</evidence>
<feature type="region of interest" description="Disordered" evidence="10">
    <location>
        <begin position="1"/>
        <end position="38"/>
    </location>
</feature>
<dbReference type="EMBL" id="CABPRJ010000514">
    <property type="protein sequence ID" value="VVC30400.1"/>
    <property type="molecule type" value="Genomic_DNA"/>
</dbReference>
<dbReference type="GO" id="GO:0045944">
    <property type="term" value="P:positive regulation of transcription by RNA polymerase II"/>
    <property type="evidence" value="ECO:0007669"/>
    <property type="project" value="TreeGrafter"/>
</dbReference>
<keyword evidence="13" id="KW-1185">Reference proteome</keyword>
<comment type="similarity">
    <text evidence="2">Belongs to the Asx family.</text>
</comment>
<keyword evidence="4" id="KW-0479">Metal-binding</keyword>
<feature type="compositionally biased region" description="Polar residues" evidence="10">
    <location>
        <begin position="9"/>
        <end position="20"/>
    </location>
</feature>
<dbReference type="Pfam" id="PF13919">
    <property type="entry name" value="ASXH"/>
    <property type="match status" value="1"/>
</dbReference>
<evidence type="ECO:0000313" key="13">
    <source>
        <dbReference type="Proteomes" id="UP000325440"/>
    </source>
</evidence>
<keyword evidence="5" id="KW-0863">Zinc-finger</keyword>
<dbReference type="OrthoDB" id="9348951at2759"/>
<dbReference type="PANTHER" id="PTHR13578:SF20">
    <property type="entry name" value="POLYCOMB PROTEIN ASX"/>
    <property type="match status" value="1"/>
</dbReference>
<dbReference type="PROSITE" id="PS51916">
    <property type="entry name" value="DEUBAD"/>
    <property type="match status" value="1"/>
</dbReference>
<dbReference type="Proteomes" id="UP000325440">
    <property type="component" value="Unassembled WGS sequence"/>
</dbReference>
<evidence type="ECO:0000259" key="11">
    <source>
        <dbReference type="PROSITE" id="PS51916"/>
    </source>
</evidence>
<keyword evidence="8" id="KW-0804">Transcription</keyword>
<dbReference type="InterPro" id="IPR044867">
    <property type="entry name" value="DEUBAD_dom"/>
</dbReference>
<dbReference type="AlphaFoldDB" id="A0A5E4MLV2"/>
<feature type="compositionally biased region" description="Polar residues" evidence="10">
    <location>
        <begin position="266"/>
        <end position="283"/>
    </location>
</feature>
<dbReference type="InterPro" id="IPR028020">
    <property type="entry name" value="ASX_DEUBAD_dom"/>
</dbReference>
<evidence type="ECO:0000256" key="3">
    <source>
        <dbReference type="ARBA" id="ARBA00022491"/>
    </source>
</evidence>
<sequence>MEENKKRTIVSSGNSNSSLTPVKIQKTKDTNEKVENDDDCNMSKVTRAAVAKSSSSKTVMKHALRQQAKRRRKNTTIAAGNVAPLPRIILPSNQITTDETESRVPTMLEVLSSIPGFSLVKPRKRPGSKRLSAAAQLQQAKADGCVDLETPDSVLTQINLRSLLNKQTFSMLPRLYQHKLVQLLPHVDRETLSDAQSDFRPLLNSSVLNNEFFAQACLEWTDRLAEGEFTPENQQKMKLDLEREKFKLDPFKLKHFEPIWGDSKVSHSSVNAPTPPSNWSYPKQKVTSTITAPVTTSPITTDIEMSVTTTCSSSGDIKTADSHTESIEIKVIETEDIKVEDITTEVLKTEDITTEDFTADDITTEVITTEDITADDITTANVTTEDTEDMIDITENMKTEDMIDLTENMTTEDVTDLTENMTTEDVTDLTENMTTEDVTDITEDVTDITENMTTEDSEDITNLTENMTTDDIKTEDIQLQLPWDSVDSTIDSTTSPIIKDVVLPNVSEIEIDDIPDCEILNEEEKMDDVNLDETSSVIKSWSSLINEDLETLIPEYDCVSTTKEKERNESEIKLELEVTLTPKIDNINSRTNQISTNDASDNAIGDIVQKIPKSDSTPVVVRMPSVIQPLVITSSNSSPLPSTKSILISPLLQSSLERSMPNDFSFINKISNLSTAPSDRPISHTYVSSIKSQVSSSSCVTSRTSSRATLKQPPGAVNLERSYQICQAVIQNSPNRNQLRCQLKPPPSVLMGKNSIIRNGPAKPIRNINLTNSSQPLVVRHLFTSSRGIPVTMSVVPPFSSDQQQQLTEKQMGQYLLVQRSGGITGIRRSSSAPPTNNKISPIINGGRPASVGIQVSTYPQSQPTNDCSCSLNAMVVCKKCGAFCHDDCIGPSKLCVTCLIR</sequence>
<evidence type="ECO:0000256" key="5">
    <source>
        <dbReference type="ARBA" id="ARBA00022771"/>
    </source>
</evidence>
<keyword evidence="6" id="KW-0862">Zinc</keyword>
<keyword evidence="7" id="KW-0805">Transcription regulation</keyword>
<evidence type="ECO:0000256" key="7">
    <source>
        <dbReference type="ARBA" id="ARBA00023015"/>
    </source>
</evidence>
<dbReference type="PANTHER" id="PTHR13578">
    <property type="entry name" value="ADDITIONAL SEX COMBS LIKE PROTEIN ASXL"/>
    <property type="match status" value="1"/>
</dbReference>
<evidence type="ECO:0000256" key="9">
    <source>
        <dbReference type="ARBA" id="ARBA00023242"/>
    </source>
</evidence>
<proteinExistence type="inferred from homology"/>
<dbReference type="Pfam" id="PF13922">
    <property type="entry name" value="PHD_3"/>
    <property type="match status" value="1"/>
</dbReference>
<accession>A0A5E4MLV2</accession>